<evidence type="ECO:0000256" key="1">
    <source>
        <dbReference type="SAM" id="MobiDB-lite"/>
    </source>
</evidence>
<dbReference type="AlphaFoldDB" id="A0A5B0R3N3"/>
<gene>
    <name evidence="2" type="ORF">PGT21_032725</name>
    <name evidence="3" type="ORF">PGT21_037070</name>
</gene>
<dbReference type="OrthoDB" id="2495129at2759"/>
<proteinExistence type="predicted"/>
<reference evidence="3 4" key="1">
    <citation type="submission" date="2019-05" db="EMBL/GenBank/DDBJ databases">
        <title>Emergence of the Ug99 lineage of the wheat stem rust pathogen through somatic hybridization.</title>
        <authorList>
            <person name="Li F."/>
            <person name="Upadhyaya N.M."/>
            <person name="Sperschneider J."/>
            <person name="Matny O."/>
            <person name="Nguyen-Phuc H."/>
            <person name="Mago R."/>
            <person name="Raley C."/>
            <person name="Miller M.E."/>
            <person name="Silverstein K.A.T."/>
            <person name="Henningsen E."/>
            <person name="Hirsch C.D."/>
            <person name="Visser B."/>
            <person name="Pretorius Z.A."/>
            <person name="Steffenson B.J."/>
            <person name="Schwessinger B."/>
            <person name="Dodds P.N."/>
            <person name="Figueroa M."/>
        </authorList>
    </citation>
    <scope>NUCLEOTIDE SEQUENCE [LARGE SCALE GENOMIC DNA]</scope>
    <source>
        <strain evidence="3">21-0</strain>
    </source>
</reference>
<evidence type="ECO:0000313" key="3">
    <source>
        <dbReference type="EMBL" id="KAA1120050.1"/>
    </source>
</evidence>
<dbReference type="EMBL" id="VSWC01000105">
    <property type="protein sequence ID" value="KAA1087504.1"/>
    <property type="molecule type" value="Genomic_DNA"/>
</dbReference>
<evidence type="ECO:0000313" key="4">
    <source>
        <dbReference type="Proteomes" id="UP000324748"/>
    </source>
</evidence>
<evidence type="ECO:0000313" key="2">
    <source>
        <dbReference type="EMBL" id="KAA1087504.1"/>
    </source>
</evidence>
<organism evidence="3 4">
    <name type="scientific">Puccinia graminis f. sp. tritici</name>
    <dbReference type="NCBI Taxonomy" id="56615"/>
    <lineage>
        <taxon>Eukaryota</taxon>
        <taxon>Fungi</taxon>
        <taxon>Dikarya</taxon>
        <taxon>Basidiomycota</taxon>
        <taxon>Pucciniomycotina</taxon>
        <taxon>Pucciniomycetes</taxon>
        <taxon>Pucciniales</taxon>
        <taxon>Pucciniaceae</taxon>
        <taxon>Puccinia</taxon>
    </lineage>
</organism>
<dbReference type="Proteomes" id="UP000324748">
    <property type="component" value="Unassembled WGS sequence"/>
</dbReference>
<comment type="caution">
    <text evidence="3">The sequence shown here is derived from an EMBL/GenBank/DDBJ whole genome shotgun (WGS) entry which is preliminary data.</text>
</comment>
<keyword evidence="4" id="KW-1185">Reference proteome</keyword>
<protein>
    <submittedName>
        <fullName evidence="3">Uncharacterized protein</fullName>
    </submittedName>
</protein>
<sequence>MADHKISCPQPYTPPSYIMDFPLKRQTEAQDEAHINIEYILYRYGSGDPDARRCEQPKGCSITINTRKTTFEEFKSVVISRIGQEHSHFHKRIHADLASSQPQLHWSLKIENNEASLFRKYTAMPTTDPALFKQWAWGLRITTRGKGTVMVGQDRPSQEPALVHNLAASMDQIDSPIRPNLENRPTIKEPQRTGTWPNPPVPINDFFDYCHISPAVIDACLGHVLIEQHIDRYELFESAIVLSQLQNPRYAIPSGLIAILSLNVPAYRKYLDEQTY</sequence>
<name>A0A5B0R3N3_PUCGR</name>
<accession>A0A5B0R3N3</accession>
<dbReference type="EMBL" id="VSWC01000001">
    <property type="protein sequence ID" value="KAA1120050.1"/>
    <property type="molecule type" value="Genomic_DNA"/>
</dbReference>
<feature type="region of interest" description="Disordered" evidence="1">
    <location>
        <begin position="175"/>
        <end position="195"/>
    </location>
</feature>